<dbReference type="InterPro" id="IPR011992">
    <property type="entry name" value="EF-hand-dom_pair"/>
</dbReference>
<dbReference type="Gene3D" id="1.10.238.10">
    <property type="entry name" value="EF-hand"/>
    <property type="match status" value="2"/>
</dbReference>
<organism evidence="4 5">
    <name type="scientific">Glaciimonas soli</name>
    <dbReference type="NCBI Taxonomy" id="2590999"/>
    <lineage>
        <taxon>Bacteria</taxon>
        <taxon>Pseudomonadati</taxon>
        <taxon>Pseudomonadota</taxon>
        <taxon>Betaproteobacteria</taxon>
        <taxon>Burkholderiales</taxon>
        <taxon>Oxalobacteraceae</taxon>
        <taxon>Glaciimonas</taxon>
    </lineage>
</organism>
<dbReference type="PROSITE" id="PS51257">
    <property type="entry name" value="PROKAR_LIPOPROTEIN"/>
    <property type="match status" value="1"/>
</dbReference>
<dbReference type="SMART" id="SM00054">
    <property type="entry name" value="EFh"/>
    <property type="match status" value="2"/>
</dbReference>
<proteinExistence type="predicted"/>
<feature type="region of interest" description="Disordered" evidence="1">
    <location>
        <begin position="154"/>
        <end position="181"/>
    </location>
</feature>
<gene>
    <name evidence="4" type="ORF">GEV47_04760</name>
</gene>
<dbReference type="EMBL" id="WINI01000001">
    <property type="protein sequence ID" value="MQQ99994.1"/>
    <property type="molecule type" value="Genomic_DNA"/>
</dbReference>
<comment type="caution">
    <text evidence="4">The sequence shown here is derived from an EMBL/GenBank/DDBJ whole genome shotgun (WGS) entry which is preliminary data.</text>
</comment>
<dbReference type="OrthoDB" id="6706523at2"/>
<dbReference type="InterPro" id="IPR002048">
    <property type="entry name" value="EF_hand_dom"/>
</dbReference>
<feature type="compositionally biased region" description="Polar residues" evidence="1">
    <location>
        <begin position="171"/>
        <end position="181"/>
    </location>
</feature>
<evidence type="ECO:0000259" key="3">
    <source>
        <dbReference type="PROSITE" id="PS50222"/>
    </source>
</evidence>
<reference evidence="4 5" key="1">
    <citation type="submission" date="2019-10" db="EMBL/GenBank/DDBJ databases">
        <title>Glaciimonas soli sp. nov., a psychrophilic bacterium isolated from the forest soil of a high elevation mountain in Taiwan.</title>
        <authorList>
            <person name="Wang L.-T."/>
            <person name="Shieh W.Y."/>
        </authorList>
    </citation>
    <scope>NUCLEOTIDE SEQUENCE [LARGE SCALE GENOMIC DNA]</scope>
    <source>
        <strain evidence="4 5">GS1</strain>
    </source>
</reference>
<protein>
    <recommendedName>
        <fullName evidence="3">EF-hand domain-containing protein</fullName>
    </recommendedName>
</protein>
<feature type="domain" description="EF-hand" evidence="3">
    <location>
        <begin position="62"/>
        <end position="97"/>
    </location>
</feature>
<accession>A0A843YKS7</accession>
<keyword evidence="2" id="KW-0732">Signal</keyword>
<dbReference type="PROSITE" id="PS00018">
    <property type="entry name" value="EF_HAND_1"/>
    <property type="match status" value="3"/>
</dbReference>
<feature type="chain" id="PRO_5032347497" description="EF-hand domain-containing protein" evidence="2">
    <location>
        <begin position="21"/>
        <end position="181"/>
    </location>
</feature>
<feature type="domain" description="EF-hand" evidence="3">
    <location>
        <begin position="130"/>
        <end position="165"/>
    </location>
</feature>
<dbReference type="InterPro" id="IPR018247">
    <property type="entry name" value="EF_Hand_1_Ca_BS"/>
</dbReference>
<dbReference type="PROSITE" id="PS50222">
    <property type="entry name" value="EF_HAND_2"/>
    <property type="match status" value="2"/>
</dbReference>
<dbReference type="GO" id="GO:0005509">
    <property type="term" value="F:calcium ion binding"/>
    <property type="evidence" value="ECO:0007669"/>
    <property type="project" value="InterPro"/>
</dbReference>
<dbReference type="Proteomes" id="UP000451565">
    <property type="component" value="Unassembled WGS sequence"/>
</dbReference>
<evidence type="ECO:0000256" key="2">
    <source>
        <dbReference type="SAM" id="SignalP"/>
    </source>
</evidence>
<dbReference type="CDD" id="cd00051">
    <property type="entry name" value="EFh"/>
    <property type="match status" value="1"/>
</dbReference>
<sequence length="181" mass="20115">MQMRLWMRYTSSFLFSLVIAACSQNPITTAPPIAVTQAPSADTLPASPLATAPTAPVIVPSQQEVKAERRFDRWDINGDGKITREEFRIAMIKRFYKRDKNKSGKLSPDEVVALRLPAGELPKGGITVAQFQAAVDRAFDQLDLNHDGFITRDEYDRVRRSQKNTMPLPAATQTQPSGSQP</sequence>
<feature type="signal peptide" evidence="2">
    <location>
        <begin position="1"/>
        <end position="20"/>
    </location>
</feature>
<evidence type="ECO:0000313" key="5">
    <source>
        <dbReference type="Proteomes" id="UP000451565"/>
    </source>
</evidence>
<dbReference type="Pfam" id="PF13202">
    <property type="entry name" value="EF-hand_5"/>
    <property type="match status" value="1"/>
</dbReference>
<dbReference type="Pfam" id="PF13499">
    <property type="entry name" value="EF-hand_7"/>
    <property type="match status" value="1"/>
</dbReference>
<dbReference type="AlphaFoldDB" id="A0A843YKS7"/>
<evidence type="ECO:0000256" key="1">
    <source>
        <dbReference type="SAM" id="MobiDB-lite"/>
    </source>
</evidence>
<name>A0A843YKS7_9BURK</name>
<dbReference type="SUPFAM" id="SSF47473">
    <property type="entry name" value="EF-hand"/>
    <property type="match status" value="1"/>
</dbReference>
<evidence type="ECO:0000313" key="4">
    <source>
        <dbReference type="EMBL" id="MQQ99994.1"/>
    </source>
</evidence>
<keyword evidence="5" id="KW-1185">Reference proteome</keyword>